<evidence type="ECO:0000313" key="1">
    <source>
        <dbReference type="EMBL" id="VFJ14778.1"/>
    </source>
</evidence>
<gene>
    <name evidence="1" type="ORF">NFRAN_2456</name>
</gene>
<name>A0A484IIR7_9ARCH</name>
<dbReference type="EMBL" id="LR216287">
    <property type="protein sequence ID" value="VFJ14778.1"/>
    <property type="molecule type" value="Genomic_DNA"/>
</dbReference>
<reference evidence="1 2" key="1">
    <citation type="submission" date="2019-02" db="EMBL/GenBank/DDBJ databases">
        <authorList>
            <person name="Lehtovirta-Morley E L."/>
        </authorList>
    </citation>
    <scope>NUCLEOTIDE SEQUENCE [LARGE SCALE GENOMIC DNA]</scope>
    <source>
        <strain evidence="1">NFRAN1</strain>
    </source>
</reference>
<dbReference type="GeneID" id="39421652"/>
<sequence length="68" mass="7773">MRFGLETFAVNKNEQANQDKIFLKDDESDLGAITLRGSYSFLVHEILEINSAILTETAAYLEKNCREF</sequence>
<dbReference type="KEGG" id="nfn:NFRAN_2456"/>
<protein>
    <submittedName>
        <fullName evidence="1">Uncharacterized protein</fullName>
    </submittedName>
</protein>
<keyword evidence="2" id="KW-1185">Reference proteome</keyword>
<dbReference type="Proteomes" id="UP000294299">
    <property type="component" value="Chromosome NFRAN"/>
</dbReference>
<dbReference type="AlphaFoldDB" id="A0A484IIR7"/>
<dbReference type="RefSeq" id="WP_134484892.1">
    <property type="nucleotide sequence ID" value="NZ_LR216287.1"/>
</dbReference>
<accession>A0A484IIR7</accession>
<organism evidence="1 2">
    <name type="scientific">Candidatus Nitrosocosmicus franklandianus</name>
    <dbReference type="NCBI Taxonomy" id="1798806"/>
    <lineage>
        <taxon>Archaea</taxon>
        <taxon>Nitrososphaerota</taxon>
        <taxon>Nitrososphaeria</taxon>
        <taxon>Nitrososphaerales</taxon>
        <taxon>Nitrososphaeraceae</taxon>
        <taxon>Candidatus Nitrosocosmicus</taxon>
    </lineage>
</organism>
<proteinExistence type="predicted"/>
<evidence type="ECO:0000313" key="2">
    <source>
        <dbReference type="Proteomes" id="UP000294299"/>
    </source>
</evidence>